<feature type="transmembrane region" description="Helical" evidence="1">
    <location>
        <begin position="447"/>
        <end position="472"/>
    </location>
</feature>
<proteinExistence type="predicted"/>
<sequence>MSSDTIVEHFRHILLWPLQLVPTGREPMACHWQKLGPPWRNLDDRFAHERGRFQERHYREFVAFLPHVQHFLYGEAYEREAGRGYGESPIHIVRREDVTSARVTLDEDGPPIDLDVVHIDLYFFHDLDIALLYVELAAERLPLAVAQDLMFRIGRTYPSGWDEQGRALHCPRRMEWLCAGGEVLAASDFENREHYLAAMCRNRSARVAAHWDFLVAPIVPHHSKVPGALRYRHLEDYRIPGMGFFATRDPSQITRTDYVRLGLNTGPDPSEELPYSDAYLARFEEEYCHDRFFDPGRGVASGMRLTCSGWGLTMVTGTSTAAIDPERGLLGEFRHRYFQLFLMARFHKAALLMMADRLAVAVNALDITDRRSVGRFAQDMRLSMESFLRFNHRYWFHQASNQTQASEIFALLTTQLGTERLYEDVRQSLGAMSAYLDSESLRRQSRFFLKLTVVTICFMVGAITATVLGMNVLDFAHATHLEKLVAVIVVFVGVLLLTTYTIVKSRRLAAFVDALSDERMALTTKAQAFLDIWRKEQR</sequence>
<organism evidence="2 3">
    <name type="scientific">Methylobacterium radiotolerans</name>
    <dbReference type="NCBI Taxonomy" id="31998"/>
    <lineage>
        <taxon>Bacteria</taxon>
        <taxon>Pseudomonadati</taxon>
        <taxon>Pseudomonadota</taxon>
        <taxon>Alphaproteobacteria</taxon>
        <taxon>Hyphomicrobiales</taxon>
        <taxon>Methylobacteriaceae</taxon>
        <taxon>Methylobacterium</taxon>
    </lineage>
</organism>
<accession>A0ABU7TE38</accession>
<keyword evidence="3" id="KW-1185">Reference proteome</keyword>
<dbReference type="Gene3D" id="1.20.58.340">
    <property type="entry name" value="Magnesium transport protein CorA, transmembrane region"/>
    <property type="match status" value="1"/>
</dbReference>
<protein>
    <recommendedName>
        <fullName evidence="4">CorA-like Mg2+ transporter protein</fullName>
    </recommendedName>
</protein>
<dbReference type="EMBL" id="MLBY01000005">
    <property type="protein sequence ID" value="MEE7458552.1"/>
    <property type="molecule type" value="Genomic_DNA"/>
</dbReference>
<keyword evidence="1" id="KW-0812">Transmembrane</keyword>
<keyword evidence="1" id="KW-1133">Transmembrane helix</keyword>
<keyword evidence="1" id="KW-0472">Membrane</keyword>
<name>A0ABU7TE38_9HYPH</name>
<evidence type="ECO:0008006" key="4">
    <source>
        <dbReference type="Google" id="ProtNLM"/>
    </source>
</evidence>
<evidence type="ECO:0000256" key="1">
    <source>
        <dbReference type="SAM" id="Phobius"/>
    </source>
</evidence>
<feature type="transmembrane region" description="Helical" evidence="1">
    <location>
        <begin position="484"/>
        <end position="503"/>
    </location>
</feature>
<comment type="caution">
    <text evidence="2">The sequence shown here is derived from an EMBL/GenBank/DDBJ whole genome shotgun (WGS) entry which is preliminary data.</text>
</comment>
<dbReference type="Proteomes" id="UP001349262">
    <property type="component" value="Unassembled WGS sequence"/>
</dbReference>
<evidence type="ECO:0000313" key="2">
    <source>
        <dbReference type="EMBL" id="MEE7458552.1"/>
    </source>
</evidence>
<reference evidence="2 3" key="1">
    <citation type="journal article" date="2012" name="Genet. Mol. Biol.">
        <title>Analysis of 16S rRNA and mxaF genes revealing insights into Methylobacterium niche-specific plant association.</title>
        <authorList>
            <person name="Dourado M.N."/>
            <person name="Andreote F.D."/>
            <person name="Dini-Andreote F."/>
            <person name="Conti R."/>
            <person name="Araujo J.M."/>
            <person name="Araujo W.L."/>
        </authorList>
    </citation>
    <scope>NUCLEOTIDE SEQUENCE [LARGE SCALE GENOMIC DNA]</scope>
    <source>
        <strain evidence="2 3">SR1.6/4</strain>
    </source>
</reference>
<gene>
    <name evidence="2" type="ORF">MRSR164_17770</name>
</gene>
<evidence type="ECO:0000313" key="3">
    <source>
        <dbReference type="Proteomes" id="UP001349262"/>
    </source>
</evidence>